<dbReference type="EMBL" id="WNZX01000027">
    <property type="protein sequence ID" value="MUG73472.1"/>
    <property type="molecule type" value="Genomic_DNA"/>
</dbReference>
<dbReference type="Pfam" id="PF01944">
    <property type="entry name" value="SpoIIM"/>
    <property type="match status" value="1"/>
</dbReference>
<name>A0A7X2ZEM1_9BACL</name>
<sequence length="203" mass="22171">MNFKQALVQLGNLKHYLIASALVFFASMLMGAYDPGRFQFMIDFGIEAIKKIAQDAVEQPNAQLSLFWTIFLNNARAALLVIVSGAFFGIYPLFLLVMNGILLGYVSANVAQQDSLFSAVKGILPHGILELPAIIVACALGLRFGILAAKWLISFASPTRNKLVSDQFKIYFRTVVPLSILIVVTLLIAALIESTITFSLVQG</sequence>
<proteinExistence type="predicted"/>
<dbReference type="Proteomes" id="UP000450917">
    <property type="component" value="Unassembled WGS sequence"/>
</dbReference>
<feature type="transmembrane region" description="Helical" evidence="1">
    <location>
        <begin position="15"/>
        <end position="33"/>
    </location>
</feature>
<dbReference type="PANTHER" id="PTHR35337:SF1">
    <property type="entry name" value="SLR1478 PROTEIN"/>
    <property type="match status" value="1"/>
</dbReference>
<evidence type="ECO:0000313" key="3">
    <source>
        <dbReference type="Proteomes" id="UP000450917"/>
    </source>
</evidence>
<reference evidence="2 3" key="1">
    <citation type="submission" date="2019-11" db="EMBL/GenBank/DDBJ databases">
        <title>Draft genome sequences of five Paenibacillus species of dairy origin.</title>
        <authorList>
            <person name="Olajide A.M."/>
            <person name="Chen S."/>
            <person name="Lapointe G."/>
        </authorList>
    </citation>
    <scope>NUCLEOTIDE SEQUENCE [LARGE SCALE GENOMIC DNA]</scope>
    <source>
        <strain evidence="2 3">2CS3</strain>
    </source>
</reference>
<comment type="caution">
    <text evidence="2">The sequence shown here is derived from an EMBL/GenBank/DDBJ whole genome shotgun (WGS) entry which is preliminary data.</text>
</comment>
<keyword evidence="1" id="KW-0472">Membrane</keyword>
<dbReference type="PANTHER" id="PTHR35337">
    <property type="entry name" value="SLR1478 PROTEIN"/>
    <property type="match status" value="1"/>
</dbReference>
<feature type="transmembrane region" description="Helical" evidence="1">
    <location>
        <begin position="128"/>
        <end position="149"/>
    </location>
</feature>
<keyword evidence="1" id="KW-0812">Transmembrane</keyword>
<protein>
    <submittedName>
        <fullName evidence="2">Stage II sporulation protein M</fullName>
    </submittedName>
</protein>
<keyword evidence="1" id="KW-1133">Transmembrane helix</keyword>
<gene>
    <name evidence="2" type="ORF">GNP93_22885</name>
</gene>
<dbReference type="InterPro" id="IPR002798">
    <property type="entry name" value="SpoIIM-like"/>
</dbReference>
<evidence type="ECO:0000256" key="1">
    <source>
        <dbReference type="SAM" id="Phobius"/>
    </source>
</evidence>
<evidence type="ECO:0000313" key="2">
    <source>
        <dbReference type="EMBL" id="MUG73472.1"/>
    </source>
</evidence>
<keyword evidence="3" id="KW-1185">Reference proteome</keyword>
<accession>A0A7X2ZEM1</accession>
<dbReference type="AlphaFoldDB" id="A0A7X2ZEM1"/>
<feature type="transmembrane region" description="Helical" evidence="1">
    <location>
        <begin position="77"/>
        <end position="108"/>
    </location>
</feature>
<organism evidence="2 3">
    <name type="scientific">Paenibacillus validus</name>
    <dbReference type="NCBI Taxonomy" id="44253"/>
    <lineage>
        <taxon>Bacteria</taxon>
        <taxon>Bacillati</taxon>
        <taxon>Bacillota</taxon>
        <taxon>Bacilli</taxon>
        <taxon>Bacillales</taxon>
        <taxon>Paenibacillaceae</taxon>
        <taxon>Paenibacillus</taxon>
    </lineage>
</organism>
<dbReference type="RefSeq" id="WP_127608831.1">
    <property type="nucleotide sequence ID" value="NZ_JARTHJ010000033.1"/>
</dbReference>
<feature type="transmembrane region" description="Helical" evidence="1">
    <location>
        <begin position="170"/>
        <end position="192"/>
    </location>
</feature>